<protein>
    <submittedName>
        <fullName evidence="1">Uncharacterized protein</fullName>
    </submittedName>
</protein>
<sequence>MPAGGMQGIHGFEELLRHAMDKHSGQAVTNVAGGKRKRDGDMDGKYIAPAAKHKKGGDDGECTAPAAKRKRLARRKKAAKQNVVYKKEPSPFIVYNTDSDLCHNVIICASTVDEQQTCYLEENHMGPSAILDSDFLGHVDPALLAP</sequence>
<comment type="caution">
    <text evidence="1">The sequence shown here is derived from an EMBL/GenBank/DDBJ whole genome shotgun (WGS) entry which is preliminary data.</text>
</comment>
<dbReference type="Proteomes" id="UP001302745">
    <property type="component" value="Unassembled WGS sequence"/>
</dbReference>
<dbReference type="EMBL" id="MU857145">
    <property type="protein sequence ID" value="KAK4149572.1"/>
    <property type="molecule type" value="Genomic_DNA"/>
</dbReference>
<organism evidence="1 2">
    <name type="scientific">Chaetomidium leptoderma</name>
    <dbReference type="NCBI Taxonomy" id="669021"/>
    <lineage>
        <taxon>Eukaryota</taxon>
        <taxon>Fungi</taxon>
        <taxon>Dikarya</taxon>
        <taxon>Ascomycota</taxon>
        <taxon>Pezizomycotina</taxon>
        <taxon>Sordariomycetes</taxon>
        <taxon>Sordariomycetidae</taxon>
        <taxon>Sordariales</taxon>
        <taxon>Chaetomiaceae</taxon>
        <taxon>Chaetomidium</taxon>
    </lineage>
</organism>
<proteinExistence type="predicted"/>
<evidence type="ECO:0000313" key="1">
    <source>
        <dbReference type="EMBL" id="KAK4149572.1"/>
    </source>
</evidence>
<dbReference type="AlphaFoldDB" id="A0AAN6ZSR7"/>
<name>A0AAN6ZSR7_9PEZI</name>
<accession>A0AAN6ZSR7</accession>
<reference evidence="1" key="1">
    <citation type="journal article" date="2023" name="Mol. Phylogenet. Evol.">
        <title>Genome-scale phylogeny and comparative genomics of the fungal order Sordariales.</title>
        <authorList>
            <person name="Hensen N."/>
            <person name="Bonometti L."/>
            <person name="Westerberg I."/>
            <person name="Brannstrom I.O."/>
            <person name="Guillou S."/>
            <person name="Cros-Aarteil S."/>
            <person name="Calhoun S."/>
            <person name="Haridas S."/>
            <person name="Kuo A."/>
            <person name="Mondo S."/>
            <person name="Pangilinan J."/>
            <person name="Riley R."/>
            <person name="LaButti K."/>
            <person name="Andreopoulos B."/>
            <person name="Lipzen A."/>
            <person name="Chen C."/>
            <person name="Yan M."/>
            <person name="Daum C."/>
            <person name="Ng V."/>
            <person name="Clum A."/>
            <person name="Steindorff A."/>
            <person name="Ohm R.A."/>
            <person name="Martin F."/>
            <person name="Silar P."/>
            <person name="Natvig D.O."/>
            <person name="Lalanne C."/>
            <person name="Gautier V."/>
            <person name="Ament-Velasquez S.L."/>
            <person name="Kruys A."/>
            <person name="Hutchinson M.I."/>
            <person name="Powell A.J."/>
            <person name="Barry K."/>
            <person name="Miller A.N."/>
            <person name="Grigoriev I.V."/>
            <person name="Debuchy R."/>
            <person name="Gladieux P."/>
            <person name="Hiltunen Thoren M."/>
            <person name="Johannesson H."/>
        </authorList>
    </citation>
    <scope>NUCLEOTIDE SEQUENCE</scope>
    <source>
        <strain evidence="1">CBS 538.74</strain>
    </source>
</reference>
<evidence type="ECO:0000313" key="2">
    <source>
        <dbReference type="Proteomes" id="UP001302745"/>
    </source>
</evidence>
<gene>
    <name evidence="1" type="ORF">C8A00DRAFT_18753</name>
</gene>
<reference evidence="1" key="2">
    <citation type="submission" date="2023-05" db="EMBL/GenBank/DDBJ databases">
        <authorList>
            <consortium name="Lawrence Berkeley National Laboratory"/>
            <person name="Steindorff A."/>
            <person name="Hensen N."/>
            <person name="Bonometti L."/>
            <person name="Westerberg I."/>
            <person name="Brannstrom I.O."/>
            <person name="Guillou S."/>
            <person name="Cros-Aarteil S."/>
            <person name="Calhoun S."/>
            <person name="Haridas S."/>
            <person name="Kuo A."/>
            <person name="Mondo S."/>
            <person name="Pangilinan J."/>
            <person name="Riley R."/>
            <person name="Labutti K."/>
            <person name="Andreopoulos B."/>
            <person name="Lipzen A."/>
            <person name="Chen C."/>
            <person name="Yanf M."/>
            <person name="Daum C."/>
            <person name="Ng V."/>
            <person name="Clum A."/>
            <person name="Ohm R."/>
            <person name="Martin F."/>
            <person name="Silar P."/>
            <person name="Natvig D."/>
            <person name="Lalanne C."/>
            <person name="Gautier V."/>
            <person name="Ament-Velasquez S.L."/>
            <person name="Kruys A."/>
            <person name="Hutchinson M.I."/>
            <person name="Powell A.J."/>
            <person name="Barry K."/>
            <person name="Miller A.N."/>
            <person name="Grigoriev I.V."/>
            <person name="Debuchy R."/>
            <person name="Gladieux P."/>
            <person name="Thoren M.H."/>
            <person name="Johannesson H."/>
        </authorList>
    </citation>
    <scope>NUCLEOTIDE SEQUENCE</scope>
    <source>
        <strain evidence="1">CBS 538.74</strain>
    </source>
</reference>
<keyword evidence="2" id="KW-1185">Reference proteome</keyword>